<feature type="chain" id="PRO_5040379729" description="Secreted protein" evidence="1">
    <location>
        <begin position="33"/>
        <end position="100"/>
    </location>
</feature>
<gene>
    <name evidence="2" type="ordered locus">RAM_28340</name>
</gene>
<accession>A0A9R0UAX5</accession>
<evidence type="ECO:0000256" key="1">
    <source>
        <dbReference type="SAM" id="SignalP"/>
    </source>
</evidence>
<name>A0A9R0UAX5_AMYMS</name>
<keyword evidence="1" id="KW-0732">Signal</keyword>
<protein>
    <recommendedName>
        <fullName evidence="4">Secreted protein</fullName>
    </recommendedName>
</protein>
<dbReference type="EMBL" id="CP002896">
    <property type="protein sequence ID" value="AEK44145.1"/>
    <property type="molecule type" value="Genomic_DNA"/>
</dbReference>
<evidence type="ECO:0008006" key="4">
    <source>
        <dbReference type="Google" id="ProtNLM"/>
    </source>
</evidence>
<organism evidence="2 3">
    <name type="scientific">Amycolatopsis mediterranei (strain S699)</name>
    <name type="common">Nocardia mediterranei</name>
    <dbReference type="NCBI Taxonomy" id="713604"/>
    <lineage>
        <taxon>Bacteria</taxon>
        <taxon>Bacillati</taxon>
        <taxon>Actinomycetota</taxon>
        <taxon>Actinomycetes</taxon>
        <taxon>Pseudonocardiales</taxon>
        <taxon>Pseudonocardiaceae</taxon>
        <taxon>Amycolatopsis</taxon>
    </lineage>
</organism>
<feature type="signal peptide" evidence="1">
    <location>
        <begin position="1"/>
        <end position="32"/>
    </location>
</feature>
<proteinExistence type="predicted"/>
<dbReference type="KEGG" id="amn:RAM_28340"/>
<dbReference type="AlphaFoldDB" id="A0A9R0UAX5"/>
<dbReference type="RefSeq" id="WP_014467283.1">
    <property type="nucleotide sequence ID" value="NC_017186.1"/>
</dbReference>
<dbReference type="GeneID" id="92873258"/>
<reference evidence="2 3" key="1">
    <citation type="journal article" date="2011" name="J. Bacteriol.">
        <title>Whole genome sequence of the rifamycin B-producing strain Amycolatopsis mediterranei S699.</title>
        <authorList>
            <person name="Verma M."/>
            <person name="Kaur J."/>
            <person name="Kumar M."/>
            <person name="Kumari K."/>
            <person name="Saxena A."/>
            <person name="Anand S."/>
            <person name="Nigam A."/>
            <person name="Ravi V."/>
            <person name="Raghuvanshi S."/>
            <person name="Khurana P."/>
            <person name="Tyagi A.K."/>
            <person name="Khurana J.P."/>
            <person name="Lal R."/>
        </authorList>
    </citation>
    <scope>NUCLEOTIDE SEQUENCE [LARGE SCALE GENOMIC DNA]</scope>
    <source>
        <strain evidence="2 3">S699</strain>
    </source>
</reference>
<dbReference type="Proteomes" id="UP000006138">
    <property type="component" value="Chromosome"/>
</dbReference>
<keyword evidence="3" id="KW-1185">Reference proteome</keyword>
<sequence>MPNLRKHLVAVVLATGLALVGASGATASAAVAEPAHTSAPSAGQAPATAAGVTYMGSTRDLLACHNTGLWYVNYGGATYYYCQEYYDSATGRWYALYVGV</sequence>
<evidence type="ECO:0000313" key="3">
    <source>
        <dbReference type="Proteomes" id="UP000006138"/>
    </source>
</evidence>
<evidence type="ECO:0000313" key="2">
    <source>
        <dbReference type="EMBL" id="AEK44145.1"/>
    </source>
</evidence>